<sequence>MAKGSELGTEIPQSKLISVRRRITRVRTGCITCKKRRVKCDEQKPVCMRCTRYGQHCDGYEADRLAQNPRPAAPKGKPILLPAVKVIPDLRSNNEQRSFDFFRSITGPKFSSDYDSGFWVATVLQFSHMIPSYNSKY</sequence>
<protein>
    <submittedName>
        <fullName evidence="1">Uncharacterized protein</fullName>
    </submittedName>
</protein>
<evidence type="ECO:0000313" key="1">
    <source>
        <dbReference type="EMBL" id="CAG9950839.1"/>
    </source>
</evidence>
<evidence type="ECO:0000313" key="2">
    <source>
        <dbReference type="Proteomes" id="UP000836387"/>
    </source>
</evidence>
<organism evidence="1 2">
    <name type="scientific">Clonostachys rosea f. rosea IK726</name>
    <dbReference type="NCBI Taxonomy" id="1349383"/>
    <lineage>
        <taxon>Eukaryota</taxon>
        <taxon>Fungi</taxon>
        <taxon>Dikarya</taxon>
        <taxon>Ascomycota</taxon>
        <taxon>Pezizomycotina</taxon>
        <taxon>Sordariomycetes</taxon>
        <taxon>Hypocreomycetidae</taxon>
        <taxon>Hypocreales</taxon>
        <taxon>Bionectriaceae</taxon>
        <taxon>Clonostachys</taxon>
    </lineage>
</organism>
<name>A0ACA9UDP1_BIOOC</name>
<reference evidence="1" key="2">
    <citation type="submission" date="2021-10" db="EMBL/GenBank/DDBJ databases">
        <authorList>
            <person name="Piombo E."/>
        </authorList>
    </citation>
    <scope>NUCLEOTIDE SEQUENCE</scope>
</reference>
<dbReference type="Proteomes" id="UP000836387">
    <property type="component" value="Unassembled WGS sequence"/>
</dbReference>
<gene>
    <name evidence="1" type="ORF">CRV2_00019532</name>
</gene>
<dbReference type="EMBL" id="CADEHS020000198">
    <property type="protein sequence ID" value="CAG9950839.1"/>
    <property type="molecule type" value="Genomic_DNA"/>
</dbReference>
<accession>A0ACA9UDP1</accession>
<comment type="caution">
    <text evidence="1">The sequence shown here is derived from an EMBL/GenBank/DDBJ whole genome shotgun (WGS) entry which is preliminary data.</text>
</comment>
<reference evidence="1" key="1">
    <citation type="submission" date="2020-04" db="EMBL/GenBank/DDBJ databases">
        <authorList>
            <person name="Broberg M."/>
        </authorList>
    </citation>
    <scope>NUCLEOTIDE SEQUENCE</scope>
</reference>
<keyword evidence="2" id="KW-1185">Reference proteome</keyword>
<proteinExistence type="predicted"/>